<keyword evidence="2" id="KW-0548">Nucleotidyltransferase</keyword>
<keyword evidence="3" id="KW-1185">Reference proteome</keyword>
<name>A0A2I0U9K0_LIMLA</name>
<dbReference type="InterPro" id="IPR000477">
    <property type="entry name" value="RT_dom"/>
</dbReference>
<dbReference type="PANTHER" id="PTHR33332">
    <property type="entry name" value="REVERSE TRANSCRIPTASE DOMAIN-CONTAINING PROTEIN"/>
    <property type="match status" value="1"/>
</dbReference>
<feature type="domain" description="Reverse transcriptase" evidence="1">
    <location>
        <begin position="1"/>
        <end position="180"/>
    </location>
</feature>
<dbReference type="Pfam" id="PF00078">
    <property type="entry name" value="RVT_1"/>
    <property type="match status" value="1"/>
</dbReference>
<dbReference type="OrthoDB" id="416454at2759"/>
<gene>
    <name evidence="2" type="ORF">llap_6961</name>
</gene>
<dbReference type="PROSITE" id="PS50878">
    <property type="entry name" value="RT_POL"/>
    <property type="match status" value="1"/>
</dbReference>
<reference evidence="3" key="1">
    <citation type="submission" date="2017-11" db="EMBL/GenBank/DDBJ databases">
        <authorList>
            <person name="Lima N.C."/>
            <person name="Parody-Merino A.M."/>
            <person name="Battley P.F."/>
            <person name="Fidler A.E."/>
            <person name="Prosdocimi F."/>
        </authorList>
    </citation>
    <scope>NUCLEOTIDE SEQUENCE [LARGE SCALE GENOMIC DNA]</scope>
</reference>
<organism evidence="2 3">
    <name type="scientific">Limosa lapponica baueri</name>
    <dbReference type="NCBI Taxonomy" id="1758121"/>
    <lineage>
        <taxon>Eukaryota</taxon>
        <taxon>Metazoa</taxon>
        <taxon>Chordata</taxon>
        <taxon>Craniata</taxon>
        <taxon>Vertebrata</taxon>
        <taxon>Euteleostomi</taxon>
        <taxon>Archelosauria</taxon>
        <taxon>Archosauria</taxon>
        <taxon>Dinosauria</taxon>
        <taxon>Saurischia</taxon>
        <taxon>Theropoda</taxon>
        <taxon>Coelurosauria</taxon>
        <taxon>Aves</taxon>
        <taxon>Neognathae</taxon>
        <taxon>Neoaves</taxon>
        <taxon>Charadriiformes</taxon>
        <taxon>Scolopacidae</taxon>
        <taxon>Limosa</taxon>
    </lineage>
</organism>
<evidence type="ECO:0000313" key="3">
    <source>
        <dbReference type="Proteomes" id="UP000233556"/>
    </source>
</evidence>
<dbReference type="GO" id="GO:0003964">
    <property type="term" value="F:RNA-directed DNA polymerase activity"/>
    <property type="evidence" value="ECO:0007669"/>
    <property type="project" value="UniProtKB-KW"/>
</dbReference>
<keyword evidence="2" id="KW-0695">RNA-directed DNA polymerase</keyword>
<sequence length="180" mass="20440">MYDRVTHLLDEGKAVDVVYLDFGKAFDTVPHTVLLEKMENHGIDKCTLHWVKNWLAGRDQRVVINGVKSSWWPVTKGVPQGSVLGPVLFNIFTDDLDKGIECTLIKFADDTKLGGNVDLLEAQLHSSTLPLPTKWYQELYPIILYKFSMTHLLKDAKVLWNIHVTDGLDPCFHPLSEKPI</sequence>
<dbReference type="EMBL" id="KZ505967">
    <property type="protein sequence ID" value="PKU42712.1"/>
    <property type="molecule type" value="Genomic_DNA"/>
</dbReference>
<dbReference type="SUPFAM" id="SSF56672">
    <property type="entry name" value="DNA/RNA polymerases"/>
    <property type="match status" value="1"/>
</dbReference>
<reference evidence="3" key="2">
    <citation type="submission" date="2017-12" db="EMBL/GenBank/DDBJ databases">
        <title>Genome sequence of the Bar-tailed Godwit (Limosa lapponica baueri).</title>
        <authorList>
            <person name="Lima N.C.B."/>
            <person name="Parody-Merino A.M."/>
            <person name="Battley P.F."/>
            <person name="Fidler A.E."/>
            <person name="Prosdocimi F."/>
        </authorList>
    </citation>
    <scope>NUCLEOTIDE SEQUENCE [LARGE SCALE GENOMIC DNA]</scope>
</reference>
<keyword evidence="2" id="KW-0808">Transferase</keyword>
<dbReference type="InterPro" id="IPR043502">
    <property type="entry name" value="DNA/RNA_pol_sf"/>
</dbReference>
<evidence type="ECO:0000313" key="2">
    <source>
        <dbReference type="EMBL" id="PKU42712.1"/>
    </source>
</evidence>
<proteinExistence type="predicted"/>
<dbReference type="Proteomes" id="UP000233556">
    <property type="component" value="Unassembled WGS sequence"/>
</dbReference>
<evidence type="ECO:0000259" key="1">
    <source>
        <dbReference type="PROSITE" id="PS50878"/>
    </source>
</evidence>
<protein>
    <submittedName>
        <fullName evidence="2">Rna-directed dna polymerase from mobile element jockey-like</fullName>
    </submittedName>
</protein>
<accession>A0A2I0U9K0</accession>
<dbReference type="AlphaFoldDB" id="A0A2I0U9K0"/>